<evidence type="ECO:0000313" key="4">
    <source>
        <dbReference type="Proteomes" id="UP000077384"/>
    </source>
</evidence>
<feature type="transmembrane region" description="Helical" evidence="1">
    <location>
        <begin position="12"/>
        <end position="31"/>
    </location>
</feature>
<keyword evidence="5" id="KW-1185">Reference proteome</keyword>
<feature type="transmembrane region" description="Helical" evidence="1">
    <location>
        <begin position="139"/>
        <end position="163"/>
    </location>
</feature>
<reference evidence="2 4" key="1">
    <citation type="journal article" date="2015" name="Biotechnol. Bioeng.">
        <title>Genome sequence and phenotypic characterization of Caulobacter segnis.</title>
        <authorList>
            <person name="Patel S."/>
            <person name="Fletcher B."/>
            <person name="Scott D.C."/>
            <person name="Ely B."/>
        </authorList>
    </citation>
    <scope>NUCLEOTIDE SEQUENCE [LARGE SCALE GENOMIC DNA]</scope>
    <source>
        <strain evidence="2 4">PS02</strain>
    </source>
</reference>
<dbReference type="AlphaFoldDB" id="A0A166T963"/>
<dbReference type="Proteomes" id="UP000077384">
    <property type="component" value="Unassembled WGS sequence"/>
</dbReference>
<sequence length="172" mass="19411">MTKAQNKTSNITKGGFLTTLGVILIYLSGIVPVNKAFLLALASFIIPLSVLVTSYKNAITIYTATSLLSLLICGFKITVLSYIVFFGLYGLIKYFVEKLRKLPLEIILKLAFFNICLLVLFLLYSLFFPGLLKIKISPYLIVLGAQIAFLIYDYLLTLFINYVNRYILKIIK</sequence>
<gene>
    <name evidence="3" type="ORF">CLCOS_29240</name>
    <name evidence="2" type="ORF">WX73_00093</name>
</gene>
<evidence type="ECO:0000313" key="2">
    <source>
        <dbReference type="EMBL" id="OAA93401.1"/>
    </source>
</evidence>
<feature type="transmembrane region" description="Helical" evidence="1">
    <location>
        <begin position="37"/>
        <end position="55"/>
    </location>
</feature>
<protein>
    <submittedName>
        <fullName evidence="2">Uncharacterized protein</fullName>
    </submittedName>
</protein>
<reference evidence="3 5" key="2">
    <citation type="journal article" date="2016" name="Front. Microbiol.">
        <title>Industrial Acetogenic Biocatalysts: A Comparative Metabolic and Genomic Analysis.</title>
        <authorList>
            <person name="Bengelsdorf F."/>
            <person name="Poehlein A."/>
            <person name="Sonja S."/>
            <person name="Erz C."/>
            <person name="Hummel T."/>
            <person name="Hoffmeister S."/>
            <person name="Daniel R."/>
            <person name="Durre P."/>
        </authorList>
    </citation>
    <scope>NUCLEOTIDE SEQUENCE [LARGE SCALE GENOMIC DNA]</scope>
    <source>
        <strain evidence="3 5">PTA-10522</strain>
    </source>
</reference>
<dbReference type="RefSeq" id="WP_063600973.1">
    <property type="nucleotide sequence ID" value="NZ_LITQ01000013.1"/>
</dbReference>
<accession>A0A166T963</accession>
<dbReference type="PATRIC" id="fig|1705578.3.peg.479"/>
<name>A0A166T963_9CLOT</name>
<dbReference type="EMBL" id="LITQ01000013">
    <property type="protein sequence ID" value="OAA93401.1"/>
    <property type="molecule type" value="Genomic_DNA"/>
</dbReference>
<organism evidence="2 4">
    <name type="scientific">Clostridium coskatii</name>
    <dbReference type="NCBI Taxonomy" id="1705578"/>
    <lineage>
        <taxon>Bacteria</taxon>
        <taxon>Bacillati</taxon>
        <taxon>Bacillota</taxon>
        <taxon>Clostridia</taxon>
        <taxon>Eubacteriales</taxon>
        <taxon>Clostridiaceae</taxon>
        <taxon>Clostridium</taxon>
    </lineage>
</organism>
<keyword evidence="1" id="KW-0472">Membrane</keyword>
<proteinExistence type="predicted"/>
<evidence type="ECO:0000313" key="5">
    <source>
        <dbReference type="Proteomes" id="UP000093694"/>
    </source>
</evidence>
<comment type="caution">
    <text evidence="2">The sequence shown here is derived from an EMBL/GenBank/DDBJ whole genome shotgun (WGS) entry which is preliminary data.</text>
</comment>
<dbReference type="EMBL" id="LROR01000057">
    <property type="protein sequence ID" value="OBR92461.1"/>
    <property type="molecule type" value="Genomic_DNA"/>
</dbReference>
<keyword evidence="1" id="KW-0812">Transmembrane</keyword>
<dbReference type="Proteomes" id="UP000093694">
    <property type="component" value="Unassembled WGS sequence"/>
</dbReference>
<feature type="transmembrane region" description="Helical" evidence="1">
    <location>
        <begin position="67"/>
        <end position="92"/>
    </location>
</feature>
<evidence type="ECO:0000256" key="1">
    <source>
        <dbReference type="SAM" id="Phobius"/>
    </source>
</evidence>
<keyword evidence="1" id="KW-1133">Transmembrane helix</keyword>
<evidence type="ECO:0000313" key="3">
    <source>
        <dbReference type="EMBL" id="OBR92461.1"/>
    </source>
</evidence>
<feature type="transmembrane region" description="Helical" evidence="1">
    <location>
        <begin position="112"/>
        <end position="132"/>
    </location>
</feature>